<dbReference type="GO" id="GO:0006513">
    <property type="term" value="P:protein monoubiquitination"/>
    <property type="evidence" value="ECO:0007669"/>
    <property type="project" value="InterPro"/>
</dbReference>
<dbReference type="EMBL" id="CAJNOV010000136">
    <property type="protein sequence ID" value="CAF0998461.1"/>
    <property type="molecule type" value="Genomic_DNA"/>
</dbReference>
<evidence type="ECO:0000259" key="5">
    <source>
        <dbReference type="PROSITE" id="PS50089"/>
    </source>
</evidence>
<name>A0A814GN25_9BILA</name>
<proteinExistence type="predicted"/>
<dbReference type="SUPFAM" id="SSF49599">
    <property type="entry name" value="TRAF domain-like"/>
    <property type="match status" value="1"/>
</dbReference>
<reference evidence="6" key="1">
    <citation type="submission" date="2021-02" db="EMBL/GenBank/DDBJ databases">
        <authorList>
            <person name="Nowell W R."/>
        </authorList>
    </citation>
    <scope>NUCLEOTIDE SEQUENCE</scope>
</reference>
<evidence type="ECO:0000313" key="7">
    <source>
        <dbReference type="Proteomes" id="UP000663855"/>
    </source>
</evidence>
<accession>A0A814GN25</accession>
<keyword evidence="1" id="KW-0479">Metal-binding</keyword>
<evidence type="ECO:0000256" key="1">
    <source>
        <dbReference type="ARBA" id="ARBA00022723"/>
    </source>
</evidence>
<dbReference type="SUPFAM" id="SSF57850">
    <property type="entry name" value="RING/U-box"/>
    <property type="match status" value="1"/>
</dbReference>
<evidence type="ECO:0000313" key="6">
    <source>
        <dbReference type="EMBL" id="CAF0998461.1"/>
    </source>
</evidence>
<dbReference type="InterPro" id="IPR013083">
    <property type="entry name" value="Znf_RING/FYVE/PHD"/>
</dbReference>
<dbReference type="PANTHER" id="PTHR14134">
    <property type="entry name" value="E3 UBIQUITIN-PROTEIN LIGASE RAD18"/>
    <property type="match status" value="1"/>
</dbReference>
<dbReference type="PROSITE" id="PS00518">
    <property type="entry name" value="ZF_RING_1"/>
    <property type="match status" value="1"/>
</dbReference>
<dbReference type="PANTHER" id="PTHR14134:SF2">
    <property type="entry name" value="E3 UBIQUITIN-PROTEIN LIGASE RAD18"/>
    <property type="match status" value="1"/>
</dbReference>
<keyword evidence="3" id="KW-0862">Zinc</keyword>
<evidence type="ECO:0000256" key="2">
    <source>
        <dbReference type="ARBA" id="ARBA00022771"/>
    </source>
</evidence>
<comment type="caution">
    <text evidence="6">The sequence shown here is derived from an EMBL/GenBank/DDBJ whole genome shotgun (WGS) entry which is preliminary data.</text>
</comment>
<feature type="domain" description="RING-type" evidence="5">
    <location>
        <begin position="23"/>
        <end position="62"/>
    </location>
</feature>
<dbReference type="InterPro" id="IPR017907">
    <property type="entry name" value="Znf_RING_CS"/>
</dbReference>
<dbReference type="Gene3D" id="3.30.40.10">
    <property type="entry name" value="Zinc/RING finger domain, C3HC4 (zinc finger)"/>
    <property type="match status" value="2"/>
</dbReference>
<evidence type="ECO:0000256" key="4">
    <source>
        <dbReference type="PROSITE-ProRule" id="PRU00175"/>
    </source>
</evidence>
<dbReference type="InterPro" id="IPR039577">
    <property type="entry name" value="Rad18"/>
</dbReference>
<organism evidence="6 7">
    <name type="scientific">Rotaria magnacalcarata</name>
    <dbReference type="NCBI Taxonomy" id="392030"/>
    <lineage>
        <taxon>Eukaryota</taxon>
        <taxon>Metazoa</taxon>
        <taxon>Spiralia</taxon>
        <taxon>Gnathifera</taxon>
        <taxon>Rotifera</taxon>
        <taxon>Eurotatoria</taxon>
        <taxon>Bdelloidea</taxon>
        <taxon>Philodinida</taxon>
        <taxon>Philodinidae</taxon>
        <taxon>Rotaria</taxon>
    </lineage>
</organism>
<dbReference type="GO" id="GO:0006301">
    <property type="term" value="P:DNA damage tolerance"/>
    <property type="evidence" value="ECO:0007669"/>
    <property type="project" value="InterPro"/>
</dbReference>
<dbReference type="AlphaFoldDB" id="A0A814GN25"/>
<keyword evidence="2 4" id="KW-0863">Zinc-finger</keyword>
<gene>
    <name evidence="6" type="ORF">CJN711_LOCUS2228</name>
</gene>
<dbReference type="GO" id="GO:0061630">
    <property type="term" value="F:ubiquitin protein ligase activity"/>
    <property type="evidence" value="ECO:0007669"/>
    <property type="project" value="InterPro"/>
</dbReference>
<evidence type="ECO:0000256" key="3">
    <source>
        <dbReference type="ARBA" id="ARBA00022833"/>
    </source>
</evidence>
<sequence length="273" mass="32243">MNTLIHFDYEYINEDEIDDELKCGICKQPFESPVSLRICNHTFCKVCIKIWLSQNQTCPICRHVARHHFGPDNQSHEKSPYVPINTKIVLNQLDRLLVRCLLCQEINIQRCHWKNHEKRCSRRIVTCPSVDIQCPWKGPRDKLSIHLNHCTYQQMRPLIDEVKNELILTRKKQMELKTKINLLERKVTFLCKFINRGNIMSLNCKKTEVKCKYNSNDGFDQTHQVICNLCNRYIFSKEILLHDCQGGCICCYCVHSQYSDHLKKCERSKEPVD</sequence>
<dbReference type="PROSITE" id="PS50089">
    <property type="entry name" value="ZF_RING_2"/>
    <property type="match status" value="1"/>
</dbReference>
<dbReference type="Proteomes" id="UP000663855">
    <property type="component" value="Unassembled WGS sequence"/>
</dbReference>
<dbReference type="GO" id="GO:0097505">
    <property type="term" value="C:Rad6-Rad18 complex"/>
    <property type="evidence" value="ECO:0007669"/>
    <property type="project" value="TreeGrafter"/>
</dbReference>
<dbReference type="GO" id="GO:0003697">
    <property type="term" value="F:single-stranded DNA binding"/>
    <property type="evidence" value="ECO:0007669"/>
    <property type="project" value="InterPro"/>
</dbReference>
<dbReference type="GO" id="GO:0005634">
    <property type="term" value="C:nucleus"/>
    <property type="evidence" value="ECO:0007669"/>
    <property type="project" value="TreeGrafter"/>
</dbReference>
<dbReference type="SMART" id="SM00184">
    <property type="entry name" value="RING"/>
    <property type="match status" value="1"/>
</dbReference>
<dbReference type="GO" id="GO:0008270">
    <property type="term" value="F:zinc ion binding"/>
    <property type="evidence" value="ECO:0007669"/>
    <property type="project" value="UniProtKB-KW"/>
</dbReference>
<dbReference type="Pfam" id="PF13639">
    <property type="entry name" value="zf-RING_2"/>
    <property type="match status" value="1"/>
</dbReference>
<protein>
    <recommendedName>
        <fullName evidence="5">RING-type domain-containing protein</fullName>
    </recommendedName>
</protein>
<dbReference type="InterPro" id="IPR001841">
    <property type="entry name" value="Znf_RING"/>
</dbReference>